<comment type="catalytic activity">
    <reaction evidence="1">
        <text>Hydrolysis of terminal, non-reducing alpha-D-galactose residues in alpha-D-galactosides, including galactose oligosaccharides, galactomannans and galactolipids.</text>
        <dbReference type="EC" id="3.2.1.22"/>
    </reaction>
</comment>
<dbReference type="InterPro" id="IPR056441">
    <property type="entry name" value="Beta-barrel_GLAA-B_II"/>
</dbReference>
<gene>
    <name evidence="10" type="ORF">DLM86_18985</name>
</gene>
<keyword evidence="11" id="KW-1185">Reference proteome</keyword>
<evidence type="ECO:0000256" key="6">
    <source>
        <dbReference type="ARBA" id="ARBA00023295"/>
    </source>
</evidence>
<reference evidence="10 11" key="1">
    <citation type="submission" date="2018-05" db="EMBL/GenBank/DDBJ databases">
        <title>Paenibacillus flagellatus sp. nov., isolated from selenium mineral soil.</title>
        <authorList>
            <person name="Dai X."/>
        </authorList>
    </citation>
    <scope>NUCLEOTIDE SEQUENCE [LARGE SCALE GENOMIC DNA]</scope>
    <source>
        <strain evidence="10 11">DXL2</strain>
    </source>
</reference>
<sequence length="590" mass="65687">MMVISNLLRLEADWVIIDMHDFGLKEGPEHDNAIAVYWGLKACRNEPGAVLRFPQGTYHFRPEKATERFLYITNHDQGGTRRIAFPIAGFEGLTIDGQGSAFIFHGPMIPFLVEGSKGVTLKNVTVDWERPMFDQGTVAAVGDDWFDIRLRDGVEHEFRDNRLFFRFGGRMEPVWGLHDIDPATMAHAYGSGDRISWSSFARLSMEQAAPGVARVTGPIRHMPKEGHLIAMRFGRRENPGVFLKDSEDIRIERVTVHHAPGMGLVAQRCADIALERFDVKLRERSGRVVTATADAVHFTNCRGAIVIEHCLFENQLDDPCNVHGIYSGIVERLSDRTVLVRYLESMTIGIGVAEPGDTMRFVRRESLLGYAEGVVDDVSPINGTFVAVTFKEPLPDTIGEGDVLENATWNADLTVRHCTVRANRARGFLITTPGKVLLESNTISAPGAGIKISGDANSWYESGAVRDVTIRGNVFLDCNTCPDWGRAVIDIDPEIEEPERFDCYHRNIRIEDNTFRTFDTGLVYGRSVDGFTFRRNTIERPRHYPARGTQKHAIELTAARNVDIADNVCADGPGTALVGTDEYPIGGGKR</sequence>
<dbReference type="AlphaFoldDB" id="A0A2V5K1N1"/>
<evidence type="ECO:0000259" key="7">
    <source>
        <dbReference type="Pfam" id="PF13229"/>
    </source>
</evidence>
<feature type="domain" description="GLAA-B beta-barrel" evidence="8">
    <location>
        <begin position="135"/>
        <end position="228"/>
    </location>
</feature>
<evidence type="ECO:0000256" key="4">
    <source>
        <dbReference type="ARBA" id="ARBA00022737"/>
    </source>
</evidence>
<dbReference type="InterPro" id="IPR012334">
    <property type="entry name" value="Pectin_lyas_fold"/>
</dbReference>
<organism evidence="10 11">
    <name type="scientific">Paenibacillus flagellatus</name>
    <dbReference type="NCBI Taxonomy" id="2211139"/>
    <lineage>
        <taxon>Bacteria</taxon>
        <taxon>Bacillati</taxon>
        <taxon>Bacillota</taxon>
        <taxon>Bacilli</taxon>
        <taxon>Bacillales</taxon>
        <taxon>Paenibacillaceae</taxon>
        <taxon>Paenibacillus</taxon>
    </lineage>
</organism>
<dbReference type="SUPFAM" id="SSF51126">
    <property type="entry name" value="Pectin lyase-like"/>
    <property type="match status" value="1"/>
</dbReference>
<dbReference type="SMART" id="SM00710">
    <property type="entry name" value="PbH1"/>
    <property type="match status" value="7"/>
</dbReference>
<dbReference type="InterPro" id="IPR039448">
    <property type="entry name" value="Beta_helix"/>
</dbReference>
<evidence type="ECO:0000256" key="1">
    <source>
        <dbReference type="ARBA" id="ARBA00001255"/>
    </source>
</evidence>
<dbReference type="Pfam" id="PF23763">
    <property type="entry name" value="Beta-barrel_GLAA-B_I"/>
    <property type="match status" value="1"/>
</dbReference>
<accession>A0A2V5K1N1</accession>
<keyword evidence="6" id="KW-0326">Glycosidase</keyword>
<feature type="domain" description="GLAA-B beta-barrel" evidence="9">
    <location>
        <begin position="337"/>
        <end position="404"/>
    </location>
</feature>
<dbReference type="Proteomes" id="UP000247476">
    <property type="component" value="Unassembled WGS sequence"/>
</dbReference>
<dbReference type="Pfam" id="PF13229">
    <property type="entry name" value="Beta_helix"/>
    <property type="match status" value="1"/>
</dbReference>
<dbReference type="Gene3D" id="2.160.20.10">
    <property type="entry name" value="Single-stranded right-handed beta-helix, Pectin lyase-like"/>
    <property type="match status" value="2"/>
</dbReference>
<feature type="domain" description="Right handed beta helix" evidence="7">
    <location>
        <begin position="410"/>
        <end position="567"/>
    </location>
</feature>
<name>A0A2V5K1N1_9BACL</name>
<comment type="catalytic activity">
    <reaction evidence="2">
        <text>Hydrolysis of terminal, non-reducing branched (1-&gt;3)-alpha-D-galactosidic residues, producing free D-galactose.</text>
        <dbReference type="EC" id="3.2.1.n1"/>
    </reaction>
</comment>
<comment type="caution">
    <text evidence="10">The sequence shown here is derived from an EMBL/GenBank/DDBJ whole genome shotgun (WGS) entry which is preliminary data.</text>
</comment>
<keyword evidence="3" id="KW-0732">Signal</keyword>
<protein>
    <submittedName>
        <fullName evidence="10">Uncharacterized protein</fullName>
    </submittedName>
</protein>
<evidence type="ECO:0000256" key="2">
    <source>
        <dbReference type="ARBA" id="ARBA00001271"/>
    </source>
</evidence>
<dbReference type="InterPro" id="IPR006626">
    <property type="entry name" value="PbH1"/>
</dbReference>
<evidence type="ECO:0000256" key="3">
    <source>
        <dbReference type="ARBA" id="ARBA00022729"/>
    </source>
</evidence>
<dbReference type="GO" id="GO:0004557">
    <property type="term" value="F:alpha-galactosidase activity"/>
    <property type="evidence" value="ECO:0007669"/>
    <property type="project" value="UniProtKB-EC"/>
</dbReference>
<evidence type="ECO:0000259" key="9">
    <source>
        <dbReference type="Pfam" id="PF23764"/>
    </source>
</evidence>
<keyword evidence="5" id="KW-0378">Hydrolase</keyword>
<dbReference type="Pfam" id="PF23764">
    <property type="entry name" value="Beta-barrel_GLAA-B_II"/>
    <property type="match status" value="1"/>
</dbReference>
<dbReference type="InterPro" id="IPR057275">
    <property type="entry name" value="Beta-barrel_GLAA-B_I"/>
</dbReference>
<dbReference type="EMBL" id="QJVJ01000008">
    <property type="protein sequence ID" value="PYI53079.1"/>
    <property type="molecule type" value="Genomic_DNA"/>
</dbReference>
<evidence type="ECO:0000259" key="8">
    <source>
        <dbReference type="Pfam" id="PF23763"/>
    </source>
</evidence>
<evidence type="ECO:0000256" key="5">
    <source>
        <dbReference type="ARBA" id="ARBA00022801"/>
    </source>
</evidence>
<keyword evidence="4" id="KW-0677">Repeat</keyword>
<evidence type="ECO:0000313" key="10">
    <source>
        <dbReference type="EMBL" id="PYI53079.1"/>
    </source>
</evidence>
<dbReference type="InterPro" id="IPR011050">
    <property type="entry name" value="Pectin_lyase_fold/virulence"/>
</dbReference>
<evidence type="ECO:0000313" key="11">
    <source>
        <dbReference type="Proteomes" id="UP000247476"/>
    </source>
</evidence>
<proteinExistence type="predicted"/>